<dbReference type="VEuPathDB" id="FungiDB:FOXG_20984"/>
<evidence type="ECO:0000313" key="4">
    <source>
        <dbReference type="EMBL" id="KNB19914.1"/>
    </source>
</evidence>
<name>A0A0J9W9C1_FUSO4</name>
<accession>A0A0J9W9C1</accession>
<dbReference type="EMBL" id="DS231713">
    <property type="protein sequence ID" value="KNB13933.1"/>
    <property type="molecule type" value="Genomic_DNA"/>
</dbReference>
<organism evidence="4 5">
    <name type="scientific">Fusarium oxysporum f. sp. lycopersici (strain 4287 / CBS 123668 / FGSC 9935 / NRRL 34936)</name>
    <name type="common">Fusarium vascular wilt of tomato</name>
    <dbReference type="NCBI Taxonomy" id="426428"/>
    <lineage>
        <taxon>Eukaryota</taxon>
        <taxon>Fungi</taxon>
        <taxon>Dikarya</taxon>
        <taxon>Ascomycota</taxon>
        <taxon>Pezizomycotina</taxon>
        <taxon>Sordariomycetes</taxon>
        <taxon>Hypocreomycetidae</taxon>
        <taxon>Hypocreales</taxon>
        <taxon>Nectriaceae</taxon>
        <taxon>Fusarium</taxon>
        <taxon>Fusarium oxysporum species complex</taxon>
    </lineage>
</organism>
<dbReference type="Proteomes" id="UP000009097">
    <property type="component" value="Unassembled WGS sequence"/>
</dbReference>
<dbReference type="RefSeq" id="XP_018252086.1">
    <property type="nucleotide sequence ID" value="XM_018401358.1"/>
</dbReference>
<evidence type="ECO:0000313" key="3">
    <source>
        <dbReference type="EMBL" id="KNB15455.1"/>
    </source>
</evidence>
<protein>
    <submittedName>
        <fullName evidence="4">Uncharacterized protein</fullName>
    </submittedName>
</protein>
<dbReference type="AlphaFoldDB" id="A0A0J9W9C1"/>
<dbReference type="KEGG" id="fox:FOXG_20984"/>
<dbReference type="RefSeq" id="XP_018257959.1">
    <property type="nucleotide sequence ID" value="XM_018403087.1"/>
</dbReference>
<dbReference type="KEGG" id="fox:FOXG_22680"/>
<dbReference type="GeneID" id="28962036"/>
<dbReference type="EMBL" id="DS231713">
    <property type="protein sequence ID" value="KNB14041.1"/>
    <property type="molecule type" value="Genomic_DNA"/>
</dbReference>
<dbReference type="KEGG" id="fox:FOXG_21027"/>
<evidence type="ECO:0000313" key="1">
    <source>
        <dbReference type="EMBL" id="KNB13933.1"/>
    </source>
</evidence>
<gene>
    <name evidence="1" type="ORF">FOXG_20984</name>
    <name evidence="2" type="ORF">FOXG_21027</name>
    <name evidence="3" type="ORF">FOXG_21330</name>
    <name evidence="4" type="ORF">FOXG_22680</name>
</gene>
<dbReference type="EMBL" id="DS231716">
    <property type="protein sequence ID" value="KNB15455.1"/>
    <property type="molecule type" value="Genomic_DNA"/>
</dbReference>
<dbReference type="VEuPathDB" id="FungiDB:FOXG_21330"/>
<dbReference type="GeneID" id="28961690"/>
<reference evidence="4" key="1">
    <citation type="submission" date="2007-04" db="EMBL/GenBank/DDBJ databases">
        <authorList>
            <consortium name="The Broad Institute Genome Sequencing Platform"/>
            <person name="Birren B."/>
            <person name="Lander E."/>
            <person name="Galagan J."/>
            <person name="Nusbaum C."/>
            <person name="Devon K."/>
            <person name="Ma L.-J."/>
            <person name="Jaffe D."/>
            <person name="Butler J."/>
            <person name="Alvarez P."/>
            <person name="Gnerre S."/>
            <person name="Grabherr M."/>
            <person name="Kleber M."/>
            <person name="Mauceli E."/>
            <person name="Brockman W."/>
            <person name="MacCallum I.A."/>
            <person name="Young S."/>
            <person name="LaButti K."/>
            <person name="DeCaprio D."/>
            <person name="Crawford M."/>
            <person name="Koehrsen M."/>
            <person name="Engels R."/>
            <person name="Montgomery P."/>
            <person name="Pearson M."/>
            <person name="Howarth C."/>
            <person name="Larson L."/>
            <person name="White J."/>
            <person name="O'Leary S."/>
            <person name="Kodira C."/>
            <person name="Zeng Q."/>
            <person name="Yandava C."/>
            <person name="Alvarado L."/>
            <person name="Kistler C."/>
            <person name="Shim W.-B."/>
            <person name="Kang S."/>
            <person name="Woloshuk C."/>
        </authorList>
    </citation>
    <scope>NUCLEOTIDE SEQUENCE</scope>
    <source>
        <strain evidence="4">4287</strain>
    </source>
</reference>
<dbReference type="GeneID" id="28961733"/>
<evidence type="ECO:0000313" key="5">
    <source>
        <dbReference type="Proteomes" id="UP000009097"/>
    </source>
</evidence>
<dbReference type="RefSeq" id="XP_018251978.1">
    <property type="nucleotide sequence ID" value="XM_018401313.1"/>
</dbReference>
<reference evidence="4" key="2">
    <citation type="journal article" date="2010" name="Nature">
        <title>Comparative genomics reveals mobile pathogenicity chromosomes in Fusarium.</title>
        <authorList>
            <person name="Ma L.J."/>
            <person name="van der Does H.C."/>
            <person name="Borkovich K.A."/>
            <person name="Coleman J.J."/>
            <person name="Daboussi M.J."/>
            <person name="Di Pietro A."/>
            <person name="Dufresne M."/>
            <person name="Freitag M."/>
            <person name="Grabherr M."/>
            <person name="Henrissat B."/>
            <person name="Houterman P.M."/>
            <person name="Kang S."/>
            <person name="Shim W.B."/>
            <person name="Woloshuk C."/>
            <person name="Xie X."/>
            <person name="Xu J.R."/>
            <person name="Antoniw J."/>
            <person name="Baker S.E."/>
            <person name="Bluhm B.H."/>
            <person name="Breakspear A."/>
            <person name="Brown D.W."/>
            <person name="Butchko R.A."/>
            <person name="Chapman S."/>
            <person name="Coulson R."/>
            <person name="Coutinho P.M."/>
            <person name="Danchin E.G."/>
            <person name="Diener A."/>
            <person name="Gale L.R."/>
            <person name="Gardiner D.M."/>
            <person name="Goff S."/>
            <person name="Hammond-Kosack K.E."/>
            <person name="Hilburn K."/>
            <person name="Hua-Van A."/>
            <person name="Jonkers W."/>
            <person name="Kazan K."/>
            <person name="Kodira C.D."/>
            <person name="Koehrsen M."/>
            <person name="Kumar L."/>
            <person name="Lee Y.H."/>
            <person name="Li L."/>
            <person name="Manners J.M."/>
            <person name="Miranda-Saavedra D."/>
            <person name="Mukherjee M."/>
            <person name="Park G."/>
            <person name="Park J."/>
            <person name="Park S.Y."/>
            <person name="Proctor R.H."/>
            <person name="Regev A."/>
            <person name="Ruiz-Roldan M.C."/>
            <person name="Sain D."/>
            <person name="Sakthikumar S."/>
            <person name="Sykes S."/>
            <person name="Schwartz D.C."/>
            <person name="Turgeon B.G."/>
            <person name="Wapinski I."/>
            <person name="Yoder O."/>
            <person name="Young S."/>
            <person name="Zeng Q."/>
            <person name="Zhou S."/>
            <person name="Galagan J."/>
            <person name="Cuomo C.A."/>
            <person name="Kistler H.C."/>
            <person name="Rep M."/>
        </authorList>
    </citation>
    <scope>NUCLEOTIDE SEQUENCE [LARGE SCALE GENOMIC DNA]</scope>
    <source>
        <strain evidence="4">4287</strain>
    </source>
</reference>
<proteinExistence type="predicted"/>
<sequence>MLFMPSYAAAELEELIICHQEAFEDIALVRITLSDDADWRICSQKIVKGQKLTRILHVVYQRLKQIRTAR</sequence>
<evidence type="ECO:0000313" key="2">
    <source>
        <dbReference type="EMBL" id="KNB14041.1"/>
    </source>
</evidence>
<dbReference type="RefSeq" id="XP_018253500.1">
    <property type="nucleotide sequence ID" value="XM_018401663.1"/>
</dbReference>
<dbReference type="EMBL" id="DS231736">
    <property type="protein sequence ID" value="KNB19914.1"/>
    <property type="molecule type" value="Genomic_DNA"/>
</dbReference>
<dbReference type="GeneID" id="28963386"/>
<dbReference type="KEGG" id="fox:FOXG_21330"/>
<dbReference type="VEuPathDB" id="FungiDB:FOXG_22680"/>
<dbReference type="VEuPathDB" id="FungiDB:FOXG_21027"/>